<organism evidence="2 3">
    <name type="scientific">Pseudonocardia nematodicida</name>
    <dbReference type="NCBI Taxonomy" id="1206997"/>
    <lineage>
        <taxon>Bacteria</taxon>
        <taxon>Bacillati</taxon>
        <taxon>Actinomycetota</taxon>
        <taxon>Actinomycetes</taxon>
        <taxon>Pseudonocardiales</taxon>
        <taxon>Pseudonocardiaceae</taxon>
        <taxon>Pseudonocardia</taxon>
    </lineage>
</organism>
<keyword evidence="3" id="KW-1185">Reference proteome</keyword>
<keyword evidence="1" id="KW-1133">Transmembrane helix</keyword>
<gene>
    <name evidence="2" type="ORF">WIS52_27835</name>
</gene>
<dbReference type="EMBL" id="JBEDNQ010000014">
    <property type="protein sequence ID" value="MEQ3554294.1"/>
    <property type="molecule type" value="Genomic_DNA"/>
</dbReference>
<reference evidence="2 3" key="1">
    <citation type="submission" date="2024-03" db="EMBL/GenBank/DDBJ databases">
        <title>Draft genome sequence of Pseudonocardia nematodicida JCM 31783.</title>
        <authorList>
            <person name="Butdee W."/>
            <person name="Duangmal K."/>
        </authorList>
    </citation>
    <scope>NUCLEOTIDE SEQUENCE [LARGE SCALE GENOMIC DNA]</scope>
    <source>
        <strain evidence="2 3">JCM 31783</strain>
    </source>
</reference>
<feature type="transmembrane region" description="Helical" evidence="1">
    <location>
        <begin position="12"/>
        <end position="36"/>
    </location>
</feature>
<sequence>MNSWSLVLRTVAWCVGTLLVGAGLLTAVVVGFGALVGEPEAYSEPDPETVLTDFTRLATTDPAAALRSCTPARGTDFDALAGSLRPGAVPDDQRYLDVDGDLTFLSAPVGGAGDDGDRAVWVYGRQGFAAVSDDARRLSPDLPGPQAYGVTAEAPGAVRVATCVEAAERVEASGLVVRQGPVAPTSSVAGR</sequence>
<accession>A0ABV1KIK7</accession>
<proteinExistence type="predicted"/>
<dbReference type="RefSeq" id="WP_349301367.1">
    <property type="nucleotide sequence ID" value="NZ_JBEDNQ010000014.1"/>
</dbReference>
<evidence type="ECO:0000313" key="3">
    <source>
        <dbReference type="Proteomes" id="UP001494902"/>
    </source>
</evidence>
<comment type="caution">
    <text evidence="2">The sequence shown here is derived from an EMBL/GenBank/DDBJ whole genome shotgun (WGS) entry which is preliminary data.</text>
</comment>
<evidence type="ECO:0008006" key="4">
    <source>
        <dbReference type="Google" id="ProtNLM"/>
    </source>
</evidence>
<keyword evidence="1" id="KW-0472">Membrane</keyword>
<keyword evidence="1" id="KW-0812">Transmembrane</keyword>
<dbReference type="Proteomes" id="UP001494902">
    <property type="component" value="Unassembled WGS sequence"/>
</dbReference>
<evidence type="ECO:0000313" key="2">
    <source>
        <dbReference type="EMBL" id="MEQ3554294.1"/>
    </source>
</evidence>
<evidence type="ECO:0000256" key="1">
    <source>
        <dbReference type="SAM" id="Phobius"/>
    </source>
</evidence>
<name>A0ABV1KIK7_9PSEU</name>
<protein>
    <recommendedName>
        <fullName evidence="4">Secreted protein</fullName>
    </recommendedName>
</protein>